<reference evidence="2" key="1">
    <citation type="submission" date="2015-01" db="EMBL/GenBank/DDBJ databases">
        <authorList>
            <person name="Aksoy S."/>
            <person name="Warren W."/>
            <person name="Wilson R.K."/>
        </authorList>
    </citation>
    <scope>NUCLEOTIDE SEQUENCE [LARGE SCALE GENOMIC DNA]</scope>
    <source>
        <strain evidence="2">IAEA</strain>
    </source>
</reference>
<sequence>MALRCALRFGPSSARNALYSIMFSALNATGKQHQSKLQQTKLCLAPLYECLFAFITKVNPAFYAVAVEANASTFNFE</sequence>
<dbReference type="AlphaFoldDB" id="A0A1B0BYB5"/>
<organism evidence="1 2">
    <name type="scientific">Glossina palpalis gambiensis</name>
    <dbReference type="NCBI Taxonomy" id="67801"/>
    <lineage>
        <taxon>Eukaryota</taxon>
        <taxon>Metazoa</taxon>
        <taxon>Ecdysozoa</taxon>
        <taxon>Arthropoda</taxon>
        <taxon>Hexapoda</taxon>
        <taxon>Insecta</taxon>
        <taxon>Pterygota</taxon>
        <taxon>Neoptera</taxon>
        <taxon>Endopterygota</taxon>
        <taxon>Diptera</taxon>
        <taxon>Brachycera</taxon>
        <taxon>Muscomorpha</taxon>
        <taxon>Hippoboscoidea</taxon>
        <taxon>Glossinidae</taxon>
        <taxon>Glossina</taxon>
    </lineage>
</organism>
<dbReference type="Proteomes" id="UP000092460">
    <property type="component" value="Unassembled WGS sequence"/>
</dbReference>
<protein>
    <submittedName>
        <fullName evidence="1">Uncharacterized protein</fullName>
    </submittedName>
</protein>
<dbReference type="EnsemblMetazoa" id="GPPI044133-RA">
    <property type="protein sequence ID" value="GPPI044133-PA"/>
    <property type="gene ID" value="GPPI044133"/>
</dbReference>
<proteinExistence type="predicted"/>
<name>A0A1B0BYB5_9MUSC</name>
<evidence type="ECO:0000313" key="2">
    <source>
        <dbReference type="Proteomes" id="UP000092460"/>
    </source>
</evidence>
<dbReference type="VEuPathDB" id="VectorBase:GPPI044133"/>
<keyword evidence="2" id="KW-1185">Reference proteome</keyword>
<reference evidence="1" key="2">
    <citation type="submission" date="2020-05" db="UniProtKB">
        <authorList>
            <consortium name="EnsemblMetazoa"/>
        </authorList>
    </citation>
    <scope>IDENTIFICATION</scope>
    <source>
        <strain evidence="1">IAEA</strain>
    </source>
</reference>
<accession>A0A1B0BYB5</accession>
<dbReference type="EMBL" id="JXJN01022580">
    <property type="status" value="NOT_ANNOTATED_CDS"/>
    <property type="molecule type" value="Genomic_DNA"/>
</dbReference>
<evidence type="ECO:0000313" key="1">
    <source>
        <dbReference type="EnsemblMetazoa" id="GPPI044133-PA"/>
    </source>
</evidence>